<protein>
    <submittedName>
        <fullName evidence="3">Protein strawberry notch</fullName>
    </submittedName>
</protein>
<dbReference type="PANTHER" id="PTHR12706">
    <property type="entry name" value="STRAWBERRY NOTCH-RELATED"/>
    <property type="match status" value="1"/>
</dbReference>
<accession>A0A1D2MTD0</accession>
<dbReference type="GO" id="GO:0005634">
    <property type="term" value="C:nucleus"/>
    <property type="evidence" value="ECO:0007669"/>
    <property type="project" value="TreeGrafter"/>
</dbReference>
<dbReference type="Proteomes" id="UP000094527">
    <property type="component" value="Unassembled WGS sequence"/>
</dbReference>
<evidence type="ECO:0000259" key="2">
    <source>
        <dbReference type="Pfam" id="PF25373"/>
    </source>
</evidence>
<evidence type="ECO:0000313" key="3">
    <source>
        <dbReference type="EMBL" id="ODM96266.1"/>
    </source>
</evidence>
<reference evidence="3 4" key="1">
    <citation type="journal article" date="2016" name="Genome Biol. Evol.">
        <title>Gene Family Evolution Reflects Adaptation to Soil Environmental Stressors in the Genome of the Collembolan Orchesella cincta.</title>
        <authorList>
            <person name="Faddeeva-Vakhrusheva A."/>
            <person name="Derks M.F."/>
            <person name="Anvar S.Y."/>
            <person name="Agamennone V."/>
            <person name="Suring W."/>
            <person name="Smit S."/>
            <person name="van Straalen N.M."/>
            <person name="Roelofs D."/>
        </authorList>
    </citation>
    <scope>NUCLEOTIDE SEQUENCE [LARGE SCALE GENOMIC DNA]</scope>
    <source>
        <tissue evidence="3">Mixed pool</tissue>
    </source>
</reference>
<comment type="caution">
    <text evidence="3">The sequence shown here is derived from an EMBL/GenBank/DDBJ whole genome shotgun (WGS) entry which is preliminary data.</text>
</comment>
<feature type="domain" description="SBNO alpha/beta" evidence="2">
    <location>
        <begin position="1"/>
        <end position="123"/>
    </location>
</feature>
<dbReference type="GO" id="GO:0031490">
    <property type="term" value="F:chromatin DNA binding"/>
    <property type="evidence" value="ECO:0007669"/>
    <property type="project" value="TreeGrafter"/>
</dbReference>
<dbReference type="Pfam" id="PF25373">
    <property type="entry name" value="SBNO"/>
    <property type="match status" value="1"/>
</dbReference>
<sequence>MTWEESQERYSSLRGRYEGYYISDNELNPGNKLCLLAISESSDPDTDRDYDYYTVLKPFCGVQQKSEKLETIFGNMHKVAPEVAKKYWINQYEKSSSMCFHRFRFLGSNCHLKGGKRCDVGLRKLSYYVISGNVLLVWEKIEDHLIFTSTSEGRKDHVMKIVRAQTDSGFTAIGLLVPGNGIEKLVTEMEKLGSDAPKIADGSSAAGAGGRSNDNNNTTTALVPSEVD</sequence>
<gene>
    <name evidence="3" type="ORF">Ocin01_10411</name>
</gene>
<dbReference type="InterPro" id="IPR057332">
    <property type="entry name" value="SBNO_a/b_dom"/>
</dbReference>
<proteinExistence type="predicted"/>
<dbReference type="AlphaFoldDB" id="A0A1D2MTD0"/>
<dbReference type="OrthoDB" id="421838at2759"/>
<evidence type="ECO:0000313" key="4">
    <source>
        <dbReference type="Proteomes" id="UP000094527"/>
    </source>
</evidence>
<dbReference type="GO" id="GO:0006355">
    <property type="term" value="P:regulation of DNA-templated transcription"/>
    <property type="evidence" value="ECO:0007669"/>
    <property type="project" value="InterPro"/>
</dbReference>
<dbReference type="EMBL" id="LJIJ01000557">
    <property type="protein sequence ID" value="ODM96266.1"/>
    <property type="molecule type" value="Genomic_DNA"/>
</dbReference>
<keyword evidence="4" id="KW-1185">Reference proteome</keyword>
<organism evidence="3 4">
    <name type="scientific">Orchesella cincta</name>
    <name type="common">Springtail</name>
    <name type="synonym">Podura cincta</name>
    <dbReference type="NCBI Taxonomy" id="48709"/>
    <lineage>
        <taxon>Eukaryota</taxon>
        <taxon>Metazoa</taxon>
        <taxon>Ecdysozoa</taxon>
        <taxon>Arthropoda</taxon>
        <taxon>Hexapoda</taxon>
        <taxon>Collembola</taxon>
        <taxon>Entomobryomorpha</taxon>
        <taxon>Entomobryoidea</taxon>
        <taxon>Orchesellidae</taxon>
        <taxon>Orchesellinae</taxon>
        <taxon>Orchesella</taxon>
    </lineage>
</organism>
<evidence type="ECO:0000256" key="1">
    <source>
        <dbReference type="SAM" id="MobiDB-lite"/>
    </source>
</evidence>
<dbReference type="InterPro" id="IPR026741">
    <property type="entry name" value="SNO"/>
</dbReference>
<dbReference type="PANTHER" id="PTHR12706:SF30">
    <property type="entry name" value="PROTEIN STRAWBERRY NOTCH-RELATED"/>
    <property type="match status" value="1"/>
</dbReference>
<feature type="compositionally biased region" description="Low complexity" evidence="1">
    <location>
        <begin position="200"/>
        <end position="217"/>
    </location>
</feature>
<dbReference type="GO" id="GO:0042393">
    <property type="term" value="F:histone binding"/>
    <property type="evidence" value="ECO:0007669"/>
    <property type="project" value="TreeGrafter"/>
</dbReference>
<name>A0A1D2MTD0_ORCCI</name>
<feature type="region of interest" description="Disordered" evidence="1">
    <location>
        <begin position="195"/>
        <end position="228"/>
    </location>
</feature>